<dbReference type="Pfam" id="PF05746">
    <property type="entry name" value="DALR_1"/>
    <property type="match status" value="1"/>
</dbReference>
<evidence type="ECO:0000256" key="8">
    <source>
        <dbReference type="ARBA" id="ARBA00023146"/>
    </source>
</evidence>
<dbReference type="AlphaFoldDB" id="A0A165XQA7"/>
<comment type="similarity">
    <text evidence="2 10">Belongs to the class-II aminoacyl-tRNA synthetase family.</text>
</comment>
<dbReference type="GO" id="GO:0004820">
    <property type="term" value="F:glycine-tRNA ligase activity"/>
    <property type="evidence" value="ECO:0007669"/>
    <property type="project" value="UniProtKB-UniRule"/>
</dbReference>
<comment type="caution">
    <text evidence="12">The sequence shown here is derived from an EMBL/GenBank/DDBJ whole genome shotgun (WGS) entry which is preliminary data.</text>
</comment>
<feature type="domain" description="DALR anticodon binding" evidence="11">
    <location>
        <begin position="580"/>
        <end position="675"/>
    </location>
</feature>
<dbReference type="Pfam" id="PF02092">
    <property type="entry name" value="tRNA_synt_2f"/>
    <property type="match status" value="1"/>
</dbReference>
<dbReference type="Proteomes" id="UP000076476">
    <property type="component" value="Unassembled WGS sequence"/>
</dbReference>
<evidence type="ECO:0000256" key="4">
    <source>
        <dbReference type="ARBA" id="ARBA00022598"/>
    </source>
</evidence>
<keyword evidence="6 10" id="KW-0067">ATP-binding</keyword>
<dbReference type="InterPro" id="IPR006194">
    <property type="entry name" value="Gly-tRNA-synth_heterodimer"/>
</dbReference>
<dbReference type="GO" id="GO:0004814">
    <property type="term" value="F:arginine-tRNA ligase activity"/>
    <property type="evidence" value="ECO:0007669"/>
    <property type="project" value="InterPro"/>
</dbReference>
<dbReference type="STRING" id="33936.AZI98_09540"/>
<dbReference type="GO" id="GO:0005524">
    <property type="term" value="F:ATP binding"/>
    <property type="evidence" value="ECO:0007669"/>
    <property type="project" value="UniProtKB-UniRule"/>
</dbReference>
<dbReference type="EMBL" id="LWBR01000024">
    <property type="protein sequence ID" value="KZN96289.1"/>
    <property type="molecule type" value="Genomic_DNA"/>
</dbReference>
<comment type="catalytic activity">
    <reaction evidence="9 10">
        <text>tRNA(Gly) + glycine + ATP = glycyl-tRNA(Gly) + AMP + diphosphate</text>
        <dbReference type="Rhea" id="RHEA:16013"/>
        <dbReference type="Rhea" id="RHEA-COMP:9664"/>
        <dbReference type="Rhea" id="RHEA-COMP:9683"/>
        <dbReference type="ChEBI" id="CHEBI:30616"/>
        <dbReference type="ChEBI" id="CHEBI:33019"/>
        <dbReference type="ChEBI" id="CHEBI:57305"/>
        <dbReference type="ChEBI" id="CHEBI:78442"/>
        <dbReference type="ChEBI" id="CHEBI:78522"/>
        <dbReference type="ChEBI" id="CHEBI:456215"/>
        <dbReference type="EC" id="6.1.1.14"/>
    </reaction>
</comment>
<evidence type="ECO:0000313" key="12">
    <source>
        <dbReference type="EMBL" id="KZN96289.1"/>
    </source>
</evidence>
<dbReference type="HAMAP" id="MF_00255">
    <property type="entry name" value="Gly_tRNA_synth_beta"/>
    <property type="match status" value="1"/>
</dbReference>
<evidence type="ECO:0000313" key="13">
    <source>
        <dbReference type="Proteomes" id="UP000076476"/>
    </source>
</evidence>
<name>A0A165XQA7_9BACI</name>
<dbReference type="OrthoDB" id="9775440at2"/>
<organism evidence="12 13">
    <name type="scientific">Aeribacillus pallidus</name>
    <dbReference type="NCBI Taxonomy" id="33936"/>
    <lineage>
        <taxon>Bacteria</taxon>
        <taxon>Bacillati</taxon>
        <taxon>Bacillota</taxon>
        <taxon>Bacilli</taxon>
        <taxon>Bacillales</taxon>
        <taxon>Bacillaceae</taxon>
        <taxon>Aeribacillus</taxon>
    </lineage>
</organism>
<evidence type="ECO:0000259" key="11">
    <source>
        <dbReference type="Pfam" id="PF05746"/>
    </source>
</evidence>
<dbReference type="EC" id="6.1.1.14" evidence="10"/>
<dbReference type="SUPFAM" id="SSF109604">
    <property type="entry name" value="HD-domain/PDEase-like"/>
    <property type="match status" value="1"/>
</dbReference>
<evidence type="ECO:0000256" key="7">
    <source>
        <dbReference type="ARBA" id="ARBA00022917"/>
    </source>
</evidence>
<dbReference type="InterPro" id="IPR015944">
    <property type="entry name" value="Gly-tRNA-synth_bsu"/>
</dbReference>
<dbReference type="NCBIfam" id="TIGR00211">
    <property type="entry name" value="glyS"/>
    <property type="match status" value="1"/>
</dbReference>
<dbReference type="GO" id="GO:0005829">
    <property type="term" value="C:cytosol"/>
    <property type="evidence" value="ECO:0007669"/>
    <property type="project" value="TreeGrafter"/>
</dbReference>
<comment type="subcellular location">
    <subcellularLocation>
        <location evidence="1 10">Cytoplasm</location>
    </subcellularLocation>
</comment>
<evidence type="ECO:0000256" key="9">
    <source>
        <dbReference type="ARBA" id="ARBA00047937"/>
    </source>
</evidence>
<protein>
    <recommendedName>
        <fullName evidence="10">Glycine--tRNA ligase beta subunit</fullName>
        <ecNumber evidence="10">6.1.1.14</ecNumber>
    </recommendedName>
    <alternativeName>
        <fullName evidence="10">Glycyl-tRNA synthetase beta subunit</fullName>
        <shortName evidence="10">GlyRS</shortName>
    </alternativeName>
</protein>
<evidence type="ECO:0000256" key="2">
    <source>
        <dbReference type="ARBA" id="ARBA00008226"/>
    </source>
</evidence>
<keyword evidence="7 10" id="KW-0648">Protein biosynthesis</keyword>
<keyword evidence="3 10" id="KW-0963">Cytoplasm</keyword>
<keyword evidence="4 10" id="KW-0436">Ligase</keyword>
<dbReference type="PROSITE" id="PS50861">
    <property type="entry name" value="AA_TRNA_LIGASE_II_GLYAB"/>
    <property type="match status" value="1"/>
</dbReference>
<dbReference type="InterPro" id="IPR008909">
    <property type="entry name" value="DALR_anticod-bd"/>
</dbReference>
<dbReference type="GO" id="GO:0006426">
    <property type="term" value="P:glycyl-tRNA aminoacylation"/>
    <property type="evidence" value="ECO:0007669"/>
    <property type="project" value="UniProtKB-UniRule"/>
</dbReference>
<proteinExistence type="inferred from homology"/>
<evidence type="ECO:0000256" key="5">
    <source>
        <dbReference type="ARBA" id="ARBA00022741"/>
    </source>
</evidence>
<dbReference type="PANTHER" id="PTHR30075">
    <property type="entry name" value="GLYCYL-TRNA SYNTHETASE"/>
    <property type="match status" value="1"/>
</dbReference>
<dbReference type="PRINTS" id="PR01045">
    <property type="entry name" value="TRNASYNTHGB"/>
</dbReference>
<evidence type="ECO:0000256" key="10">
    <source>
        <dbReference type="HAMAP-Rule" id="MF_00255"/>
    </source>
</evidence>
<comment type="subunit">
    <text evidence="10">Tetramer of two alpha and two beta subunits.</text>
</comment>
<evidence type="ECO:0000256" key="3">
    <source>
        <dbReference type="ARBA" id="ARBA00022490"/>
    </source>
</evidence>
<dbReference type="PANTHER" id="PTHR30075:SF2">
    <property type="entry name" value="GLYCINE--TRNA LIGASE, CHLOROPLASTIC_MITOCHONDRIAL 2"/>
    <property type="match status" value="1"/>
</dbReference>
<evidence type="ECO:0000256" key="6">
    <source>
        <dbReference type="ARBA" id="ARBA00022840"/>
    </source>
</evidence>
<dbReference type="RefSeq" id="WP_063388049.1">
    <property type="nucleotide sequence ID" value="NZ_LWBR01000024.1"/>
</dbReference>
<keyword evidence="13" id="KW-1185">Reference proteome</keyword>
<accession>A0A165XQA7</accession>
<reference evidence="12 13" key="1">
    <citation type="submission" date="2016-04" db="EMBL/GenBank/DDBJ databases">
        <title>Draft genome sequence of Aeribacillus pallidus 8m3 from petroleum reservoir.</title>
        <authorList>
            <person name="Poltaraus A.B."/>
            <person name="Nazina T.N."/>
            <person name="Tourova T.P."/>
            <person name="Malakho S.M."/>
            <person name="Korshunova A.V."/>
            <person name="Sokolova D.S."/>
        </authorList>
    </citation>
    <scope>NUCLEOTIDE SEQUENCE [LARGE SCALE GENOMIC DNA]</scope>
    <source>
        <strain evidence="12 13">8m3</strain>
    </source>
</reference>
<keyword evidence="8 10" id="KW-0030">Aminoacyl-tRNA synthetase</keyword>
<keyword evidence="5 10" id="KW-0547">Nucleotide-binding</keyword>
<sequence length="687" mass="79014">MNKRDLLIEIGLEEMPAGVILSSIDQLADKVGAWLDEHRISYAKIKKYSTPRRLAVLVEDVNEKQEDLLGEAKGPAKKIAVDENGNWTKAALGFARSQGASTNDISFKEVNGVEYAFVQTFQKGKETKELLPGLEEIIQTIHFPKNMRWGNWNLRYIRPIQWLVVLFGQDIIPFSITDVPTGNVTYGHRFLGTKAEISTPRDYENTLLNQFVVADYEKRKQMIIQQLEELERKENWIIPVDEDLLEEVTNLVEYPTALYGSFEDRFLTLPEEVLVTTMKEHQRYFPVKNKDGKLLPFFVTVKNGNDQNIETIAKGNEKVLRARLSDANFFYEEDKKLAIDTALEKLEKIVFHEELGSIGDKVRRIVKLSEKLSEKLECSNEEKAYIKRTASICKFDIVTQMVYEFPELQGIMGEKYALLKGEQEEVAKGINEHYMPRHASDKTPETLSGAIVGLADKLDTIAGFFSIGLIPTGSQDPYALRRQASGIVQILRAKQWRLELEELFDLAINVYGLENKDNLRKELLSFFQMRVKFALHEENVRHDIIESVLQSNYHEVNAYFERAAVLSEESQKGDFKEVIESLSRVVNISSKGQEGNIKEELFEKEEEKTLYQAYLRLEENFVKLQKEGNFKEAFLEMKALKPVIDRYFDNIMVMAEDESVKQNRLSQMVQLTKIITSFAKVNEIIVK</sequence>
<dbReference type="GO" id="GO:0006420">
    <property type="term" value="P:arginyl-tRNA aminoacylation"/>
    <property type="evidence" value="ECO:0007669"/>
    <property type="project" value="InterPro"/>
</dbReference>
<gene>
    <name evidence="10" type="primary">glyS</name>
    <name evidence="12" type="ORF">AZI98_09540</name>
</gene>
<evidence type="ECO:0000256" key="1">
    <source>
        <dbReference type="ARBA" id="ARBA00004496"/>
    </source>
</evidence>